<feature type="compositionally biased region" description="Basic and acidic residues" evidence="1">
    <location>
        <begin position="103"/>
        <end position="118"/>
    </location>
</feature>
<sequence length="173" mass="20017">MARCFSELESKAEDNRLSTEKKITKSIRNPNLEIEMQVSIKKNTEGEPNQPGNDLILERNLELSRGTIEVAVQKRITGNFQIPMQAAYWLDELCAERRHRWNFRDRPNGNKEDAEAQKPVDTSQWAHSGLNGCLMHVHENRARHAKDVEAETSTFDVDFNINNKQARRKQENC</sequence>
<comment type="caution">
    <text evidence="2">The sequence shown here is derived from an EMBL/GenBank/DDBJ whole genome shotgun (WGS) entry which is preliminary data.</text>
</comment>
<accession>A0A9P4YPV1</accession>
<dbReference type="Proteomes" id="UP000749309">
    <property type="component" value="Unassembled WGS sequence"/>
</dbReference>
<evidence type="ECO:0000256" key="1">
    <source>
        <dbReference type="SAM" id="MobiDB-lite"/>
    </source>
</evidence>
<evidence type="ECO:0000313" key="3">
    <source>
        <dbReference type="Proteomes" id="UP000749309"/>
    </source>
</evidence>
<proteinExistence type="predicted"/>
<name>A0A9P4YPV1_9EURO</name>
<gene>
    <name evidence="2" type="ORF">GY632_0428</name>
</gene>
<dbReference type="EMBL" id="JAAQVJ010000007">
    <property type="protein sequence ID" value="KAF3900908.1"/>
    <property type="molecule type" value="Genomic_DNA"/>
</dbReference>
<organism evidence="2 3">
    <name type="scientific">Trichophyton interdigitale</name>
    <dbReference type="NCBI Taxonomy" id="101480"/>
    <lineage>
        <taxon>Eukaryota</taxon>
        <taxon>Fungi</taxon>
        <taxon>Dikarya</taxon>
        <taxon>Ascomycota</taxon>
        <taxon>Pezizomycotina</taxon>
        <taxon>Eurotiomycetes</taxon>
        <taxon>Eurotiomycetidae</taxon>
        <taxon>Onygenales</taxon>
        <taxon>Arthrodermataceae</taxon>
        <taxon>Trichophyton</taxon>
    </lineage>
</organism>
<feature type="region of interest" description="Disordered" evidence="1">
    <location>
        <begin position="103"/>
        <end position="123"/>
    </location>
</feature>
<reference evidence="2" key="1">
    <citation type="submission" date="2020-03" db="EMBL/GenBank/DDBJ databases">
        <title>Whole Genome Sequence of Trichophyton interdigitale from India.</title>
        <authorList>
            <person name="Kumar P."/>
        </authorList>
    </citation>
    <scope>NUCLEOTIDE SEQUENCE</scope>
    <source>
        <strain evidence="2">UCMS-IGIB-CI14</strain>
    </source>
</reference>
<dbReference type="AlphaFoldDB" id="A0A9P4YPV1"/>
<protein>
    <submittedName>
        <fullName evidence="2">Uncharacterized protein</fullName>
    </submittedName>
</protein>
<evidence type="ECO:0000313" key="2">
    <source>
        <dbReference type="EMBL" id="KAF3900908.1"/>
    </source>
</evidence>